<name>A0A317XFJ9_9EURO</name>
<protein>
    <submittedName>
        <fullName evidence="2">Uncharacterized protein</fullName>
    </submittedName>
</protein>
<feature type="compositionally biased region" description="Basic residues" evidence="1">
    <location>
        <begin position="28"/>
        <end position="40"/>
    </location>
</feature>
<gene>
    <name evidence="2" type="ORF">BO94DRAFT_529946</name>
</gene>
<dbReference type="GeneID" id="37112709"/>
<feature type="region of interest" description="Disordered" evidence="1">
    <location>
        <begin position="179"/>
        <end position="200"/>
    </location>
</feature>
<feature type="region of interest" description="Disordered" evidence="1">
    <location>
        <begin position="28"/>
        <end position="69"/>
    </location>
</feature>
<evidence type="ECO:0000256" key="1">
    <source>
        <dbReference type="SAM" id="MobiDB-lite"/>
    </source>
</evidence>
<reference evidence="2 3" key="1">
    <citation type="submission" date="2016-12" db="EMBL/GenBank/DDBJ databases">
        <title>The genomes of Aspergillus section Nigri reveals drivers in fungal speciation.</title>
        <authorList>
            <consortium name="DOE Joint Genome Institute"/>
            <person name="Vesth T.C."/>
            <person name="Nybo J."/>
            <person name="Theobald S."/>
            <person name="Brandl J."/>
            <person name="Frisvad J.C."/>
            <person name="Nielsen K.F."/>
            <person name="Lyhne E.K."/>
            <person name="Kogle M.E."/>
            <person name="Kuo A."/>
            <person name="Riley R."/>
            <person name="Clum A."/>
            <person name="Nolan M."/>
            <person name="Lipzen A."/>
            <person name="Salamov A."/>
            <person name="Henrissat B."/>
            <person name="Wiebenga A."/>
            <person name="De Vries R.P."/>
            <person name="Grigoriev I.V."/>
            <person name="Mortensen U.H."/>
            <person name="Andersen M.R."/>
            <person name="Baker S.E."/>
        </authorList>
    </citation>
    <scope>NUCLEOTIDE SEQUENCE [LARGE SCALE GENOMIC DNA]</scope>
    <source>
        <strain evidence="2 3">CBS 115572</strain>
    </source>
</reference>
<accession>A0A317XFJ9</accession>
<comment type="caution">
    <text evidence="2">The sequence shown here is derived from an EMBL/GenBank/DDBJ whole genome shotgun (WGS) entry which is preliminary data.</text>
</comment>
<dbReference type="OrthoDB" id="10483867at2759"/>
<dbReference type="EMBL" id="MSFK01000001">
    <property type="protein sequence ID" value="PWY96577.1"/>
    <property type="molecule type" value="Genomic_DNA"/>
</dbReference>
<organism evidence="2 3">
    <name type="scientific">Aspergillus sclerotioniger CBS 115572</name>
    <dbReference type="NCBI Taxonomy" id="1450535"/>
    <lineage>
        <taxon>Eukaryota</taxon>
        <taxon>Fungi</taxon>
        <taxon>Dikarya</taxon>
        <taxon>Ascomycota</taxon>
        <taxon>Pezizomycotina</taxon>
        <taxon>Eurotiomycetes</taxon>
        <taxon>Eurotiomycetidae</taxon>
        <taxon>Eurotiales</taxon>
        <taxon>Aspergillaceae</taxon>
        <taxon>Aspergillus</taxon>
        <taxon>Aspergillus subgen. Circumdati</taxon>
    </lineage>
</organism>
<dbReference type="RefSeq" id="XP_025473338.1">
    <property type="nucleotide sequence ID" value="XM_025610566.1"/>
</dbReference>
<dbReference type="AlphaFoldDB" id="A0A317XFJ9"/>
<sequence>MTGALDQDANFPVGTTSVVRLVVVRHGHSSRGARTVHRRAPMGDPDRLHPRSRVYPPGSLTAAPKDQKYHEPVTRASLVNLGVLPNPSRVSGWLVFCGAASPVPAGREVLFSRPTEDGANRHGLPGASSTLPTYSHSPTARFTALWLAPSGVCLGKAAGTGRLGIYDDDDLGEAMIISHSPPCGQGEVDDDSTSVQGHCH</sequence>
<proteinExistence type="predicted"/>
<evidence type="ECO:0000313" key="2">
    <source>
        <dbReference type="EMBL" id="PWY96577.1"/>
    </source>
</evidence>
<dbReference type="Proteomes" id="UP000246702">
    <property type="component" value="Unassembled WGS sequence"/>
</dbReference>
<evidence type="ECO:0000313" key="3">
    <source>
        <dbReference type="Proteomes" id="UP000246702"/>
    </source>
</evidence>
<keyword evidence="3" id="KW-1185">Reference proteome</keyword>